<dbReference type="GO" id="GO:0005525">
    <property type="term" value="F:GTP binding"/>
    <property type="evidence" value="ECO:0007669"/>
    <property type="project" value="UniProtKB-KW"/>
</dbReference>
<dbReference type="Pfam" id="PF01996">
    <property type="entry name" value="F420_ligase"/>
    <property type="match status" value="1"/>
</dbReference>
<dbReference type="NCBIfam" id="NF009810">
    <property type="entry name" value="PRK13294.1"/>
    <property type="match status" value="1"/>
</dbReference>
<evidence type="ECO:0000256" key="1">
    <source>
        <dbReference type="ARBA" id="ARBA00022598"/>
    </source>
</evidence>
<dbReference type="NCBIfam" id="TIGR01916">
    <property type="entry name" value="F420_cofE"/>
    <property type="match status" value="1"/>
</dbReference>
<dbReference type="InterPro" id="IPR000086">
    <property type="entry name" value="NUDIX_hydrolase_dom"/>
</dbReference>
<keyword evidence="5" id="KW-0630">Potassium</keyword>
<evidence type="ECO:0000256" key="4">
    <source>
        <dbReference type="ARBA" id="ARBA00022842"/>
    </source>
</evidence>
<dbReference type="STRING" id="1206085.SAMN05443575_3579"/>
<keyword evidence="2" id="KW-0479">Metal-binding</keyword>
<evidence type="ECO:0000313" key="9">
    <source>
        <dbReference type="EMBL" id="SHH26891.1"/>
    </source>
</evidence>
<keyword evidence="7" id="KW-0464">Manganese</keyword>
<dbReference type="InterPro" id="IPR015797">
    <property type="entry name" value="NUDIX_hydrolase-like_dom_sf"/>
</dbReference>
<keyword evidence="3" id="KW-0547">Nucleotide-binding</keyword>
<dbReference type="PANTHER" id="PTHR47917:SF1">
    <property type="entry name" value="COENZYME F420:L-GLUTAMATE LIGASE"/>
    <property type="match status" value="1"/>
</dbReference>
<evidence type="ECO:0000256" key="7">
    <source>
        <dbReference type="ARBA" id="ARBA00023211"/>
    </source>
</evidence>
<dbReference type="PANTHER" id="PTHR47917">
    <property type="match status" value="1"/>
</dbReference>
<feature type="domain" description="Nudix hydrolase" evidence="8">
    <location>
        <begin position="310"/>
        <end position="441"/>
    </location>
</feature>
<dbReference type="OrthoDB" id="9788295at2"/>
<keyword evidence="10" id="KW-1185">Reference proteome</keyword>
<keyword evidence="6" id="KW-0342">GTP-binding</keyword>
<evidence type="ECO:0000256" key="3">
    <source>
        <dbReference type="ARBA" id="ARBA00022741"/>
    </source>
</evidence>
<gene>
    <name evidence="9" type="ORF">SAMN05443575_3579</name>
</gene>
<dbReference type="InterPro" id="IPR002847">
    <property type="entry name" value="F420-0_gamma-glut_ligase-dom"/>
</dbReference>
<proteinExistence type="predicted"/>
<organism evidence="9 10">
    <name type="scientific">Jatrophihabitans endophyticus</name>
    <dbReference type="NCBI Taxonomy" id="1206085"/>
    <lineage>
        <taxon>Bacteria</taxon>
        <taxon>Bacillati</taxon>
        <taxon>Actinomycetota</taxon>
        <taxon>Actinomycetes</taxon>
        <taxon>Jatrophihabitantales</taxon>
        <taxon>Jatrophihabitantaceae</taxon>
        <taxon>Jatrophihabitans</taxon>
    </lineage>
</organism>
<dbReference type="GO" id="GO:0052618">
    <property type="term" value="F:coenzyme F420-0:L-glutamate ligase activity"/>
    <property type="evidence" value="ECO:0007669"/>
    <property type="project" value="TreeGrafter"/>
</dbReference>
<dbReference type="PROSITE" id="PS51462">
    <property type="entry name" value="NUDIX"/>
    <property type="match status" value="1"/>
</dbReference>
<evidence type="ECO:0000256" key="6">
    <source>
        <dbReference type="ARBA" id="ARBA00023134"/>
    </source>
</evidence>
<dbReference type="SUPFAM" id="SSF144010">
    <property type="entry name" value="CofE-like"/>
    <property type="match status" value="1"/>
</dbReference>
<dbReference type="EMBL" id="FQVU01000005">
    <property type="protein sequence ID" value="SHH26891.1"/>
    <property type="molecule type" value="Genomic_DNA"/>
</dbReference>
<dbReference type="Proteomes" id="UP000186132">
    <property type="component" value="Unassembled WGS sequence"/>
</dbReference>
<dbReference type="AlphaFoldDB" id="A0A1M5RL04"/>
<name>A0A1M5RL04_9ACTN</name>
<dbReference type="GO" id="GO:0046872">
    <property type="term" value="F:metal ion binding"/>
    <property type="evidence" value="ECO:0007669"/>
    <property type="project" value="UniProtKB-KW"/>
</dbReference>
<evidence type="ECO:0000313" key="10">
    <source>
        <dbReference type="Proteomes" id="UP000186132"/>
    </source>
</evidence>
<keyword evidence="4" id="KW-0460">Magnesium</keyword>
<dbReference type="Pfam" id="PF00293">
    <property type="entry name" value="NUDIX"/>
    <property type="match status" value="1"/>
</dbReference>
<protein>
    <submittedName>
        <fullName evidence="9">Coenzyme F420-0:L-glutamate ligase</fullName>
    </submittedName>
</protein>
<dbReference type="InterPro" id="IPR008225">
    <property type="entry name" value="F420-0_g-glutamyl_ligase"/>
</dbReference>
<dbReference type="SUPFAM" id="SSF55811">
    <property type="entry name" value="Nudix"/>
    <property type="match status" value="1"/>
</dbReference>
<reference evidence="9 10" key="1">
    <citation type="submission" date="2016-11" db="EMBL/GenBank/DDBJ databases">
        <authorList>
            <person name="Jaros S."/>
            <person name="Januszkiewicz K."/>
            <person name="Wedrychowicz H."/>
        </authorList>
    </citation>
    <scope>NUCLEOTIDE SEQUENCE [LARGE SCALE GENOMIC DNA]</scope>
    <source>
        <strain evidence="9 10">DSM 45627</strain>
    </source>
</reference>
<evidence type="ECO:0000256" key="5">
    <source>
        <dbReference type="ARBA" id="ARBA00022958"/>
    </source>
</evidence>
<dbReference type="Gene3D" id="3.90.79.10">
    <property type="entry name" value="Nucleoside Triphosphate Pyrophosphohydrolase"/>
    <property type="match status" value="1"/>
</dbReference>
<evidence type="ECO:0000256" key="2">
    <source>
        <dbReference type="ARBA" id="ARBA00022723"/>
    </source>
</evidence>
<sequence length="446" mass="46341">MNGDHAAARLELLPVTGIGEVHPGDDLAEIVASHATLQDGDVVVVTSKVVSKAEGRMVVLDSTDADVREAARQAAIDAETVRVVARRGSLRIVENRQGLVLAAAGVDASNVARNELALLPVDPDASAALLREQLRERLGVTVGVVVTDTLGRPWRGGVIDQAIGVAGLTAVTDPRGHTDAYGNVIASTQVALADEIASAADLVKGKLGGVPVAIVRGLATGGRLPDDGRGGAELRRGADSDMFRLGTAEAIAVGRADAERSSGPPPPLHDDAVEVVTALATDDVVEAAVRQAFLGFLAARSDATWRSCVPGHLTASTLVVDPTREAVLLTLHPRVGMWVQLGGHCEPGDQTMLDAAAREAREESGLGSLSFDPTPLGLDVHPITCSLGVATRHFDVRFLALSAPGAEPVRSAESLDLRWFPWADLPGTTSPELPRLVAAARARIGA</sequence>
<keyword evidence="1 9" id="KW-0436">Ligase</keyword>
<dbReference type="Gene3D" id="3.90.1660.10">
    <property type="entry name" value="CofE-like domain"/>
    <property type="match status" value="1"/>
</dbReference>
<accession>A0A1M5RL04</accession>
<dbReference type="RefSeq" id="WP_073391764.1">
    <property type="nucleotide sequence ID" value="NZ_FQVU01000005.1"/>
</dbReference>
<dbReference type="Gene3D" id="3.30.1330.100">
    <property type="entry name" value="CofE-like"/>
    <property type="match status" value="1"/>
</dbReference>
<dbReference type="CDD" id="cd03674">
    <property type="entry name" value="NUDIX_Hydrolase"/>
    <property type="match status" value="1"/>
</dbReference>
<evidence type="ECO:0000259" key="8">
    <source>
        <dbReference type="PROSITE" id="PS51462"/>
    </source>
</evidence>